<dbReference type="STRING" id="488533.SAMN04487960_108149"/>
<dbReference type="CDD" id="cd03819">
    <property type="entry name" value="GT4_WavL-like"/>
    <property type="match status" value="1"/>
</dbReference>
<name>A0A1H3B0V5_9GAMM</name>
<dbReference type="Pfam" id="PF00534">
    <property type="entry name" value="Glycos_transf_1"/>
    <property type="match status" value="1"/>
</dbReference>
<sequence length="372" mass="41796">MRVLQVLPALESGGVERGTVEFAAELVRQGHESYVMSSGGGMTQLLDAQGSTHIQMPIHRKSLASFGQIRPVRALLRELQPDIIHMRSRMPAWITWLAWRGLPPSGRPALVSTFHGMYSVNPYSAIMTRADHIIAVSECVKTYILENYRVPPEHLSVIQRGVDVEAFNNHQLDPVWISRFYRQFPHLEHKQLILMPGRISRWKGQLLFLDAMVDIVRQHPQFHGVIVGGTEAGKRHFLKELEQHRSDLGLDNQVTFLGQRSDMADLYRIATLVCHMSTKPEPFGRTVTEALAAGTPVVAFDRGGAAETLTACFPQGLVPPDDIRAFAAKVIELAAQPEHTIALPERFRLEAQTSATIDIYQQLLTRRSHTQR</sequence>
<dbReference type="Proteomes" id="UP000199675">
    <property type="component" value="Unassembled WGS sequence"/>
</dbReference>
<dbReference type="GO" id="GO:1901135">
    <property type="term" value="P:carbohydrate derivative metabolic process"/>
    <property type="evidence" value="ECO:0007669"/>
    <property type="project" value="UniProtKB-ARBA"/>
</dbReference>
<gene>
    <name evidence="3" type="ORF">SAMN04487960_108149</name>
</gene>
<dbReference type="PANTHER" id="PTHR12526">
    <property type="entry name" value="GLYCOSYLTRANSFERASE"/>
    <property type="match status" value="1"/>
</dbReference>
<dbReference type="InterPro" id="IPR028098">
    <property type="entry name" value="Glyco_trans_4-like_N"/>
</dbReference>
<keyword evidence="3" id="KW-0808">Transferase</keyword>
<protein>
    <submittedName>
        <fullName evidence="3">Glycosyltransferase involved in cell wall bisynthesis</fullName>
    </submittedName>
</protein>
<evidence type="ECO:0000259" key="1">
    <source>
        <dbReference type="Pfam" id="PF00534"/>
    </source>
</evidence>
<proteinExistence type="predicted"/>
<reference evidence="3 4" key="1">
    <citation type="submission" date="2016-10" db="EMBL/GenBank/DDBJ databases">
        <authorList>
            <person name="de Groot N.N."/>
        </authorList>
    </citation>
    <scope>NUCLEOTIDE SEQUENCE [LARGE SCALE GENOMIC DNA]</scope>
    <source>
        <strain evidence="3 4">CGMCC 1.7059</strain>
    </source>
</reference>
<dbReference type="OrthoDB" id="8523124at2"/>
<dbReference type="AlphaFoldDB" id="A0A1H3B0V5"/>
<dbReference type="Pfam" id="PF13439">
    <property type="entry name" value="Glyco_transf_4"/>
    <property type="match status" value="1"/>
</dbReference>
<feature type="domain" description="Glycosyltransferase subfamily 4-like N-terminal" evidence="2">
    <location>
        <begin position="13"/>
        <end position="165"/>
    </location>
</feature>
<accession>A0A1H3B0V5</accession>
<dbReference type="RefSeq" id="WP_091815403.1">
    <property type="nucleotide sequence ID" value="NZ_FNNE01000008.1"/>
</dbReference>
<dbReference type="SUPFAM" id="SSF53756">
    <property type="entry name" value="UDP-Glycosyltransferase/glycogen phosphorylase"/>
    <property type="match status" value="1"/>
</dbReference>
<feature type="domain" description="Glycosyl transferase family 1" evidence="1">
    <location>
        <begin position="185"/>
        <end position="339"/>
    </location>
</feature>
<dbReference type="InterPro" id="IPR001296">
    <property type="entry name" value="Glyco_trans_1"/>
</dbReference>
<dbReference type="EMBL" id="FNNE01000008">
    <property type="protein sequence ID" value="SDX34699.1"/>
    <property type="molecule type" value="Genomic_DNA"/>
</dbReference>
<keyword evidence="4" id="KW-1185">Reference proteome</keyword>
<dbReference type="Gene3D" id="3.40.50.2000">
    <property type="entry name" value="Glycogen Phosphorylase B"/>
    <property type="match status" value="2"/>
</dbReference>
<evidence type="ECO:0000313" key="4">
    <source>
        <dbReference type="Proteomes" id="UP000199675"/>
    </source>
</evidence>
<evidence type="ECO:0000259" key="2">
    <source>
        <dbReference type="Pfam" id="PF13439"/>
    </source>
</evidence>
<dbReference type="GO" id="GO:0016757">
    <property type="term" value="F:glycosyltransferase activity"/>
    <property type="evidence" value="ECO:0007669"/>
    <property type="project" value="InterPro"/>
</dbReference>
<organism evidence="3 4">
    <name type="scientific">Marinobacter mobilis</name>
    <dbReference type="NCBI Taxonomy" id="488533"/>
    <lineage>
        <taxon>Bacteria</taxon>
        <taxon>Pseudomonadati</taxon>
        <taxon>Pseudomonadota</taxon>
        <taxon>Gammaproteobacteria</taxon>
        <taxon>Pseudomonadales</taxon>
        <taxon>Marinobacteraceae</taxon>
        <taxon>Marinobacter</taxon>
    </lineage>
</organism>
<dbReference type="PANTHER" id="PTHR12526:SF638">
    <property type="entry name" value="SPORE COAT PROTEIN SA"/>
    <property type="match status" value="1"/>
</dbReference>
<evidence type="ECO:0000313" key="3">
    <source>
        <dbReference type="EMBL" id="SDX34699.1"/>
    </source>
</evidence>